<dbReference type="SUPFAM" id="SSF50998">
    <property type="entry name" value="Quinoprotein alcohol dehydrogenase-like"/>
    <property type="match status" value="1"/>
</dbReference>
<evidence type="ECO:0000256" key="3">
    <source>
        <dbReference type="PROSITE-ProRule" id="PRU00221"/>
    </source>
</evidence>
<evidence type="ECO:0000256" key="1">
    <source>
        <dbReference type="ARBA" id="ARBA00022574"/>
    </source>
</evidence>
<dbReference type="InterPro" id="IPR001680">
    <property type="entry name" value="WD40_rpt"/>
</dbReference>
<evidence type="ECO:0000313" key="5">
    <source>
        <dbReference type="EnsemblProtists" id="Phyra87832"/>
    </source>
</evidence>
<dbReference type="Gene3D" id="2.130.10.10">
    <property type="entry name" value="YVTN repeat-like/Quinoprotein amine dehydrogenase"/>
    <property type="match status" value="4"/>
</dbReference>
<reference evidence="6" key="1">
    <citation type="journal article" date="2006" name="Science">
        <title>Phytophthora genome sequences uncover evolutionary origins and mechanisms of pathogenesis.</title>
        <authorList>
            <person name="Tyler B.M."/>
            <person name="Tripathy S."/>
            <person name="Zhang X."/>
            <person name="Dehal P."/>
            <person name="Jiang R.H."/>
            <person name="Aerts A."/>
            <person name="Arredondo F.D."/>
            <person name="Baxter L."/>
            <person name="Bensasson D."/>
            <person name="Beynon J.L."/>
            <person name="Chapman J."/>
            <person name="Damasceno C.M."/>
            <person name="Dorrance A.E."/>
            <person name="Dou D."/>
            <person name="Dickerman A.W."/>
            <person name="Dubchak I.L."/>
            <person name="Garbelotto M."/>
            <person name="Gijzen M."/>
            <person name="Gordon S.G."/>
            <person name="Govers F."/>
            <person name="Grunwald N.J."/>
            <person name="Huang W."/>
            <person name="Ivors K.L."/>
            <person name="Jones R.W."/>
            <person name="Kamoun S."/>
            <person name="Krampis K."/>
            <person name="Lamour K.H."/>
            <person name="Lee M.K."/>
            <person name="McDonald W.H."/>
            <person name="Medina M."/>
            <person name="Meijer H.J."/>
            <person name="Nordberg E.K."/>
            <person name="Maclean D.J."/>
            <person name="Ospina-Giraldo M.D."/>
            <person name="Morris P.F."/>
            <person name="Phuntumart V."/>
            <person name="Putnam N.H."/>
            <person name="Rash S."/>
            <person name="Rose J.K."/>
            <person name="Sakihama Y."/>
            <person name="Salamov A.A."/>
            <person name="Savidor A."/>
            <person name="Scheuring C.F."/>
            <person name="Smith B.M."/>
            <person name="Sobral B.W."/>
            <person name="Terry A."/>
            <person name="Torto-Alalibo T.A."/>
            <person name="Win J."/>
            <person name="Xu Z."/>
            <person name="Zhang H."/>
            <person name="Grigoriev I.V."/>
            <person name="Rokhsar D.S."/>
            <person name="Boore J.L."/>
        </authorList>
    </citation>
    <scope>NUCLEOTIDE SEQUENCE [LARGE SCALE GENOMIC DNA]</scope>
    <source>
        <strain evidence="6">Pr102</strain>
    </source>
</reference>
<dbReference type="InParanoid" id="H3HAB4"/>
<accession>H3HAB4</accession>
<dbReference type="SMART" id="SM00320">
    <property type="entry name" value="WD40"/>
    <property type="match status" value="2"/>
</dbReference>
<dbReference type="AlphaFoldDB" id="H3HAB4"/>
<dbReference type="Proteomes" id="UP000005238">
    <property type="component" value="Unassembled WGS sequence"/>
</dbReference>
<dbReference type="InterPro" id="IPR011047">
    <property type="entry name" value="Quinoprotein_ADH-like_sf"/>
</dbReference>
<dbReference type="InterPro" id="IPR015943">
    <property type="entry name" value="WD40/YVTN_repeat-like_dom_sf"/>
</dbReference>
<dbReference type="GO" id="GO:0008017">
    <property type="term" value="F:microtubule binding"/>
    <property type="evidence" value="ECO:0000318"/>
    <property type="project" value="GO_Central"/>
</dbReference>
<dbReference type="Pfam" id="PF00400">
    <property type="entry name" value="WD40"/>
    <property type="match status" value="1"/>
</dbReference>
<feature type="repeat" description="WD" evidence="3">
    <location>
        <begin position="321"/>
        <end position="351"/>
    </location>
</feature>
<keyword evidence="6" id="KW-1185">Reference proteome</keyword>
<keyword evidence="4" id="KW-0472">Membrane</keyword>
<keyword evidence="4" id="KW-1133">Transmembrane helix</keyword>
<evidence type="ECO:0000256" key="2">
    <source>
        <dbReference type="ARBA" id="ARBA00022737"/>
    </source>
</evidence>
<reference evidence="5" key="2">
    <citation type="submission" date="2015-06" db="UniProtKB">
        <authorList>
            <consortium name="EnsemblProtists"/>
        </authorList>
    </citation>
    <scope>IDENTIFICATION</scope>
    <source>
        <strain evidence="5">Pr102</strain>
    </source>
</reference>
<dbReference type="VEuPathDB" id="FungiDB:KRP23_12731"/>
<dbReference type="HOGENOM" id="CLU_569228_0_0_1"/>
<dbReference type="STRING" id="164328.H3HAB4"/>
<evidence type="ECO:0000256" key="4">
    <source>
        <dbReference type="SAM" id="Phobius"/>
    </source>
</evidence>
<dbReference type="InterPro" id="IPR050630">
    <property type="entry name" value="WD_repeat_EMAP"/>
</dbReference>
<proteinExistence type="predicted"/>
<dbReference type="EnsemblProtists" id="Phyra87832">
    <property type="protein sequence ID" value="Phyra87832"/>
    <property type="gene ID" value="Phyra87832"/>
</dbReference>
<dbReference type="eggNOG" id="KOG2106">
    <property type="taxonomic scope" value="Eukaryota"/>
</dbReference>
<sequence>MDDFLSLPEFLRFAETTPELTSWVDYFDCPEEFVDEQDGDDSDAEREAAAGLLAPSALDDEATARKRDASLPHDAAAPDFTKDKMLSRRPWQLAIANATPSTPPTIDARMPAASLELEWIYGYNSDLRNVVHYISPAEAVYPAGGVIVVYDTVAHRQRFACHHAGLVQALAVHPTDHRVIASGEAALLPKIVIWSTQTLSESGAGGGGGVLSVLRGFHRRGHAGREPVHALAVLNGPSGQSQFVTGGRRHLFFWARERDARYSSPHALFARLPGVLGRKAKVQTILSLAALPGDTQGSGAIAGTARGQMLLFEGRNCVRVLYAHAAAVTTLVAFAGGVLSGGKDGKVRVWSRRLEPGAQFDLVALGSSAPRVRSLVASPDGGAKLLIATASAEIFEIASSDGANLHFGPVVCGHSAFQLHGLAVHPLRRECCSVGDDRTPTVSYVSLLSMHLLEPAHIHPMVPVLLWVKVLKKRTKRPQQ</sequence>
<dbReference type="VEuPathDB" id="FungiDB:KRP22_3735"/>
<dbReference type="PANTHER" id="PTHR13720">
    <property type="entry name" value="WD-40 REPEAT PROTEIN"/>
    <property type="match status" value="1"/>
</dbReference>
<keyword evidence="2" id="KW-0677">Repeat</keyword>
<organism evidence="5 6">
    <name type="scientific">Phytophthora ramorum</name>
    <name type="common">Sudden oak death agent</name>
    <dbReference type="NCBI Taxonomy" id="164328"/>
    <lineage>
        <taxon>Eukaryota</taxon>
        <taxon>Sar</taxon>
        <taxon>Stramenopiles</taxon>
        <taxon>Oomycota</taxon>
        <taxon>Peronosporomycetes</taxon>
        <taxon>Peronosporales</taxon>
        <taxon>Peronosporaceae</taxon>
        <taxon>Phytophthora</taxon>
    </lineage>
</organism>
<dbReference type="EMBL" id="DS568422">
    <property type="status" value="NOT_ANNOTATED_CDS"/>
    <property type="molecule type" value="Genomic_DNA"/>
</dbReference>
<name>H3HAB4_PHYRM</name>
<protein>
    <submittedName>
        <fullName evidence="5">Uncharacterized protein</fullName>
    </submittedName>
</protein>
<keyword evidence="1 3" id="KW-0853">WD repeat</keyword>
<dbReference type="PROSITE" id="PS50082">
    <property type="entry name" value="WD_REPEATS_2"/>
    <property type="match status" value="1"/>
</dbReference>
<evidence type="ECO:0000313" key="6">
    <source>
        <dbReference type="Proteomes" id="UP000005238"/>
    </source>
</evidence>
<keyword evidence="4" id="KW-0812">Transmembrane</keyword>
<feature type="transmembrane region" description="Helical" evidence="4">
    <location>
        <begin position="321"/>
        <end position="342"/>
    </location>
</feature>
<dbReference type="PANTHER" id="PTHR13720:SF33">
    <property type="entry name" value="HELP DOMAIN-CONTAINING PROTEIN"/>
    <property type="match status" value="1"/>
</dbReference>